<dbReference type="Proteomes" id="UP000306813">
    <property type="component" value="Unassembled WGS sequence"/>
</dbReference>
<keyword evidence="4" id="KW-0032">Aminotransferase</keyword>
<dbReference type="CDD" id="cd00616">
    <property type="entry name" value="AHBA_syn"/>
    <property type="match status" value="1"/>
</dbReference>
<organism evidence="4 5">
    <name type="scientific">Campylobacter helveticus</name>
    <dbReference type="NCBI Taxonomy" id="28898"/>
    <lineage>
        <taxon>Bacteria</taxon>
        <taxon>Pseudomonadati</taxon>
        <taxon>Campylobacterota</taxon>
        <taxon>Epsilonproteobacteria</taxon>
        <taxon>Campylobacterales</taxon>
        <taxon>Campylobacteraceae</taxon>
        <taxon>Campylobacter</taxon>
    </lineage>
</organism>
<dbReference type="InterPro" id="IPR015424">
    <property type="entry name" value="PyrdxlP-dep_Trfase"/>
</dbReference>
<protein>
    <submittedName>
        <fullName evidence="4">LegC family aminotransferase</fullName>
    </submittedName>
</protein>
<keyword evidence="4" id="KW-0808">Transferase</keyword>
<feature type="modified residue" description="N6-(pyridoxal phosphate)lysine" evidence="2">
    <location>
        <position position="213"/>
    </location>
</feature>
<dbReference type="SUPFAM" id="SSF53383">
    <property type="entry name" value="PLP-dependent transferases"/>
    <property type="match status" value="1"/>
</dbReference>
<comment type="similarity">
    <text evidence="3">Belongs to the DegT/DnrJ/EryC1 family.</text>
</comment>
<dbReference type="InterPro" id="IPR026385">
    <property type="entry name" value="LegC-like"/>
</dbReference>
<dbReference type="Gene3D" id="3.90.1150.10">
    <property type="entry name" value="Aspartate Aminotransferase, domain 1"/>
    <property type="match status" value="1"/>
</dbReference>
<dbReference type="NCBIfam" id="TIGR04181">
    <property type="entry name" value="NHT_00031"/>
    <property type="match status" value="1"/>
</dbReference>
<dbReference type="InterPro" id="IPR000653">
    <property type="entry name" value="DegT/StrS_aminotransferase"/>
</dbReference>
<dbReference type="GO" id="GO:0000271">
    <property type="term" value="P:polysaccharide biosynthetic process"/>
    <property type="evidence" value="ECO:0007669"/>
    <property type="project" value="TreeGrafter"/>
</dbReference>
<dbReference type="KEGG" id="chv:CHELV3228_1647"/>
<accession>A0AAX2ULU7</accession>
<dbReference type="EMBL" id="VDBS01000008">
    <property type="protein sequence ID" value="TNB59072.1"/>
    <property type="molecule type" value="Genomic_DNA"/>
</dbReference>
<dbReference type="PIRSF" id="PIRSF000390">
    <property type="entry name" value="PLP_StrS"/>
    <property type="match status" value="1"/>
</dbReference>
<dbReference type="PANTHER" id="PTHR30244">
    <property type="entry name" value="TRANSAMINASE"/>
    <property type="match status" value="1"/>
</dbReference>
<proteinExistence type="inferred from homology"/>
<evidence type="ECO:0000256" key="1">
    <source>
        <dbReference type="PIRSR" id="PIRSR000390-1"/>
    </source>
</evidence>
<dbReference type="Gene3D" id="3.40.640.10">
    <property type="entry name" value="Type I PLP-dependent aspartate aminotransferase-like (Major domain)"/>
    <property type="match status" value="1"/>
</dbReference>
<keyword evidence="2 3" id="KW-0663">Pyridoxal phosphate</keyword>
<sequence length="380" mass="42773">MFEKEIAFIKNLYKKEQIALHEPCLGVEEKTLLNECIESGFVSSVGKFVSEFEEQIKKFSKAKYAVATNCGTSALHIALLANGVDKKCEVITQALSFVATANAIFYTGAKPIFLDVSLKTLSLSEEAVREFLAKNAFVKNGKCFNKHTKKHIKALVVMHTFGLSAEILELKELCEKYHIILIEDAAEALGSFYKNKALGTFGKCGIYSFNGNKIITGGCGGVILSDDEKIAKKARHLSTTAKIPHPYHYKHDMLGFNYRLCNINAALLVAQMKKLNAFLEDKRNTAKIYKEFFQNSTFCQFIDEGENEKSNFWLCALKFKKASVRKEFIKTCLENQIFVRPVWKSLASLKMYKDCQKDSLKNTKILEKTLLNIPSSVRGS</sequence>
<dbReference type="RefSeq" id="WP_082200553.1">
    <property type="nucleotide sequence ID" value="NZ_CAUWMG010000006.1"/>
</dbReference>
<evidence type="ECO:0000256" key="3">
    <source>
        <dbReference type="RuleBase" id="RU004508"/>
    </source>
</evidence>
<dbReference type="AlphaFoldDB" id="A0AAX2ULU7"/>
<name>A0AAX2ULU7_9BACT</name>
<gene>
    <name evidence="4" type="ORF">FDW42_00475</name>
</gene>
<dbReference type="InterPro" id="IPR015421">
    <property type="entry name" value="PyrdxlP-dep_Trfase_major"/>
</dbReference>
<dbReference type="GeneID" id="52037557"/>
<feature type="active site" description="Proton acceptor" evidence="1">
    <location>
        <position position="213"/>
    </location>
</feature>
<reference evidence="4 5" key="1">
    <citation type="submission" date="2019-05" db="EMBL/GenBank/DDBJ databases">
        <title>Draft genomes of eight strains of Campylobacter helveticus isolated from cats and a dog in New Zealand.</title>
        <authorList>
            <person name="Bojanic K."/>
            <person name="Midwinter A.C."/>
            <person name="Biggs P.J."/>
            <person name="Acke E."/>
            <person name="Cornelius A.J."/>
            <person name="Marshall J.C."/>
        </authorList>
    </citation>
    <scope>NUCLEOTIDE SEQUENCE [LARGE SCALE GENOMIC DNA]</scope>
    <source>
        <strain evidence="4 5">ACP123b</strain>
    </source>
</reference>
<evidence type="ECO:0000256" key="2">
    <source>
        <dbReference type="PIRSR" id="PIRSR000390-2"/>
    </source>
</evidence>
<dbReference type="Pfam" id="PF01041">
    <property type="entry name" value="DegT_DnrJ_EryC1"/>
    <property type="match status" value="1"/>
</dbReference>
<dbReference type="InterPro" id="IPR015422">
    <property type="entry name" value="PyrdxlP-dep_Trfase_small"/>
</dbReference>
<dbReference type="PANTHER" id="PTHR30244:SF30">
    <property type="entry name" value="BLR5990 PROTEIN"/>
    <property type="match status" value="1"/>
</dbReference>
<comment type="caution">
    <text evidence="4">The sequence shown here is derived from an EMBL/GenBank/DDBJ whole genome shotgun (WGS) entry which is preliminary data.</text>
</comment>
<evidence type="ECO:0000313" key="5">
    <source>
        <dbReference type="Proteomes" id="UP000306813"/>
    </source>
</evidence>
<evidence type="ECO:0000313" key="4">
    <source>
        <dbReference type="EMBL" id="TNB59072.1"/>
    </source>
</evidence>
<dbReference type="GO" id="GO:0030170">
    <property type="term" value="F:pyridoxal phosphate binding"/>
    <property type="evidence" value="ECO:0007669"/>
    <property type="project" value="TreeGrafter"/>
</dbReference>
<dbReference type="GO" id="GO:0008483">
    <property type="term" value="F:transaminase activity"/>
    <property type="evidence" value="ECO:0007669"/>
    <property type="project" value="UniProtKB-KW"/>
</dbReference>